<proteinExistence type="predicted"/>
<evidence type="ECO:0000313" key="2">
    <source>
        <dbReference type="Proteomes" id="UP000785679"/>
    </source>
</evidence>
<comment type="caution">
    <text evidence="1">The sequence shown here is derived from an EMBL/GenBank/DDBJ whole genome shotgun (WGS) entry which is preliminary data.</text>
</comment>
<keyword evidence="2" id="KW-1185">Reference proteome</keyword>
<reference evidence="1" key="1">
    <citation type="submission" date="2019-06" db="EMBL/GenBank/DDBJ databases">
        <authorList>
            <person name="Zheng W."/>
        </authorList>
    </citation>
    <scope>NUCLEOTIDE SEQUENCE</scope>
    <source>
        <strain evidence="1">QDHG01</strain>
    </source>
</reference>
<name>A0A8J8P158_HALGN</name>
<protein>
    <submittedName>
        <fullName evidence="1">Uncharacterized protein</fullName>
    </submittedName>
</protein>
<organism evidence="1 2">
    <name type="scientific">Halteria grandinella</name>
    <dbReference type="NCBI Taxonomy" id="5974"/>
    <lineage>
        <taxon>Eukaryota</taxon>
        <taxon>Sar</taxon>
        <taxon>Alveolata</taxon>
        <taxon>Ciliophora</taxon>
        <taxon>Intramacronucleata</taxon>
        <taxon>Spirotrichea</taxon>
        <taxon>Stichotrichia</taxon>
        <taxon>Sporadotrichida</taxon>
        <taxon>Halteriidae</taxon>
        <taxon>Halteria</taxon>
    </lineage>
</organism>
<dbReference type="Proteomes" id="UP000785679">
    <property type="component" value="Unassembled WGS sequence"/>
</dbReference>
<dbReference type="EMBL" id="RRYP01002970">
    <property type="protein sequence ID" value="TNV84254.1"/>
    <property type="molecule type" value="Genomic_DNA"/>
</dbReference>
<sequence>MLTLAQQVLEKCHNLDEILNKCVTDVKKDCQKLETKAKHILQQVELRLISGKITQQYELQTDNQHHLKEIDAFLDTQLNALQKVMDTKYSGASGQKEFNPQGMKGQILTEQTINKEMGRNSWRVERTVDVKYRKREIDTGEVKSVLVSKGGYICVRGNGGSAVHRVDKEGLDSILMLTVNFDVRLFCYMEPDLLLLNENVYRIQDDEQCDLLTLIPHQSVQIDRFIHCLPHKDYIIYGHGKQPYLLLFKRVSFDRFEKYFKYQIRSQTSYGMTKITPLPDQDDTFLFNCSHSLARVTLDYQTLTERIYETQIVQLKNMYMRDYVLLPDLRHVALLMSDCSVLTVDQYSNQKVCKVKIDNVEFIPEKLYVPGGVVFDFELMPVVYVGLEGERMGAVDIRDSGITLGKRSMEFYVMGDLGDGVFLVKRRGKVCLIKFDQKVEQ</sequence>
<gene>
    <name evidence="1" type="ORF">FGO68_gene5012</name>
</gene>
<accession>A0A8J8P158</accession>
<evidence type="ECO:0000313" key="1">
    <source>
        <dbReference type="EMBL" id="TNV84254.1"/>
    </source>
</evidence>
<dbReference type="AlphaFoldDB" id="A0A8J8P158"/>